<evidence type="ECO:0000313" key="1">
    <source>
        <dbReference type="EMBL" id="NYJ18162.1"/>
    </source>
</evidence>
<protein>
    <submittedName>
        <fullName evidence="1">Uncharacterized protein</fullName>
    </submittedName>
</protein>
<name>A0A7Z0EAN7_9MICC</name>
<reference evidence="1 2" key="1">
    <citation type="submission" date="2020-07" db="EMBL/GenBank/DDBJ databases">
        <title>Sequencing the genomes of 1000 actinobacteria strains.</title>
        <authorList>
            <person name="Klenk H.-P."/>
        </authorList>
    </citation>
    <scope>NUCLEOTIDE SEQUENCE [LARGE SCALE GENOMIC DNA]</scope>
    <source>
        <strain evidence="1 2">DSM 15664</strain>
    </source>
</reference>
<dbReference type="Proteomes" id="UP000560069">
    <property type="component" value="Unassembled WGS sequence"/>
</dbReference>
<organism evidence="1 2">
    <name type="scientific">Nesterenkonia sandarakina</name>
    <dbReference type="NCBI Taxonomy" id="272918"/>
    <lineage>
        <taxon>Bacteria</taxon>
        <taxon>Bacillati</taxon>
        <taxon>Actinomycetota</taxon>
        <taxon>Actinomycetes</taxon>
        <taxon>Micrococcales</taxon>
        <taxon>Micrococcaceae</taxon>
        <taxon>Nesterenkonia</taxon>
    </lineage>
</organism>
<dbReference type="RefSeq" id="WP_179443088.1">
    <property type="nucleotide sequence ID" value="NZ_BAAALK010000020.1"/>
</dbReference>
<evidence type="ECO:0000313" key="2">
    <source>
        <dbReference type="Proteomes" id="UP000560069"/>
    </source>
</evidence>
<accession>A0A7Z0EAN7</accession>
<dbReference type="AlphaFoldDB" id="A0A7Z0EAN7"/>
<proteinExistence type="predicted"/>
<dbReference type="Pfam" id="PF14091">
    <property type="entry name" value="DUF4269"/>
    <property type="match status" value="1"/>
</dbReference>
<dbReference type="InterPro" id="IPR025365">
    <property type="entry name" value="DUF4269"/>
</dbReference>
<gene>
    <name evidence="1" type="ORF">HNR11_002752</name>
</gene>
<sequence length="197" mass="21721">MDEPTTSSASALSVAQRTAGTSVVGDAEKKLLDTDYLRDGNPRHRSAALTLDALGLDTITGVQEWALAGTVPLDVDLPESDLDILICAPEPGVVRDALTARFAHKPDFAEWPHGKEAGAWCVSFRSEVYLVEFFIHTTAIREQRAFRHLVVEYILLQRHGSVFQEEIRSLKASGLKTEPAFAEAWVSTETPTSRCWI</sequence>
<dbReference type="EMBL" id="JACCFQ010000002">
    <property type="protein sequence ID" value="NYJ18162.1"/>
    <property type="molecule type" value="Genomic_DNA"/>
</dbReference>
<keyword evidence="2" id="KW-1185">Reference proteome</keyword>
<comment type="caution">
    <text evidence="1">The sequence shown here is derived from an EMBL/GenBank/DDBJ whole genome shotgun (WGS) entry which is preliminary data.</text>
</comment>